<name>A0AAD2HVD3_9AGAR</name>
<sequence>KVLRARVETYIHSSLADFIFSVVLAKQPRHESVSLPGKVVFCAKQFIGVQKRSTFALINASKRATSTKSLPSSASLRP</sequence>
<keyword evidence="2" id="KW-1185">Reference proteome</keyword>
<reference evidence="1" key="1">
    <citation type="submission" date="2023-11" db="EMBL/GenBank/DDBJ databases">
        <authorList>
            <person name="De Vega J J."/>
            <person name="De Vega J J."/>
        </authorList>
    </citation>
    <scope>NUCLEOTIDE SEQUENCE</scope>
</reference>
<gene>
    <name evidence="1" type="ORF">MYCIT1_LOCUS34342</name>
</gene>
<dbReference type="Proteomes" id="UP001295794">
    <property type="component" value="Unassembled WGS sequence"/>
</dbReference>
<evidence type="ECO:0000313" key="1">
    <source>
        <dbReference type="EMBL" id="CAK5282532.1"/>
    </source>
</evidence>
<accession>A0AAD2HVD3</accession>
<dbReference type="EMBL" id="CAVNYO010000455">
    <property type="protein sequence ID" value="CAK5282532.1"/>
    <property type="molecule type" value="Genomic_DNA"/>
</dbReference>
<comment type="caution">
    <text evidence="1">The sequence shown here is derived from an EMBL/GenBank/DDBJ whole genome shotgun (WGS) entry which is preliminary data.</text>
</comment>
<organism evidence="1 2">
    <name type="scientific">Mycena citricolor</name>
    <dbReference type="NCBI Taxonomy" id="2018698"/>
    <lineage>
        <taxon>Eukaryota</taxon>
        <taxon>Fungi</taxon>
        <taxon>Dikarya</taxon>
        <taxon>Basidiomycota</taxon>
        <taxon>Agaricomycotina</taxon>
        <taxon>Agaricomycetes</taxon>
        <taxon>Agaricomycetidae</taxon>
        <taxon>Agaricales</taxon>
        <taxon>Marasmiineae</taxon>
        <taxon>Mycenaceae</taxon>
        <taxon>Mycena</taxon>
    </lineage>
</organism>
<dbReference type="AlphaFoldDB" id="A0AAD2HVD3"/>
<feature type="non-terminal residue" evidence="1">
    <location>
        <position position="1"/>
    </location>
</feature>
<evidence type="ECO:0000313" key="2">
    <source>
        <dbReference type="Proteomes" id="UP001295794"/>
    </source>
</evidence>
<proteinExistence type="predicted"/>
<protein>
    <submittedName>
        <fullName evidence="1">Uncharacterized protein</fullName>
    </submittedName>
</protein>